<dbReference type="Proteomes" id="UP000321379">
    <property type="component" value="Unassembled WGS sequence"/>
</dbReference>
<dbReference type="Gene3D" id="3.40.190.10">
    <property type="entry name" value="Periplasmic binding protein-like II"/>
    <property type="match status" value="1"/>
</dbReference>
<dbReference type="AlphaFoldDB" id="A0A5C8UNK2"/>
<dbReference type="PANTHER" id="PTHR43649:SF32">
    <property type="entry name" value="SUGAR BINDING SECRETED PROTEIN"/>
    <property type="match status" value="1"/>
</dbReference>
<dbReference type="EMBL" id="VRMG01000009">
    <property type="protein sequence ID" value="TXN29448.1"/>
    <property type="molecule type" value="Genomic_DNA"/>
</dbReference>
<keyword evidence="3" id="KW-1185">Reference proteome</keyword>
<sequence>MKFSRRTTAAAAIAGAAAFAIIATGCSASTAPAADSSKPITLTLATFNNFGYSDALLASYHKLHPNITVVQNKAATSDAAQTNMFTKLAAGSGLGDIEAVDGDWMPKLRQYSSKFVDLASADNKGRYSAWKTAGGTAAGKVIGLGTDIGPEAICYRSDLLAKAGLPTAPADVAKLLTGDWDNYFAVGDKFTAAKTGAAWFDSAGATFQGLANQYKNFYEKNDGTVIATSNPDVKKAFYSVLTASKTSSSHLAEWTNDWASGMANGAYATMLCPAWMLGVIAGDSPKVTGWNIASVFPNGGGNWGGSYLTVPAQGKHTAEAKAFADWLTAPAQQISAFKTAGTFPSQVAAYTDPTLTGATNEFFNNAAIGQIFIDRAKAVKVTPFKGVKYSAVMTAVQNGLTRVESGSQSIDDSWTQVVSDIKALG</sequence>
<dbReference type="Pfam" id="PF01547">
    <property type="entry name" value="SBP_bac_1"/>
    <property type="match status" value="1"/>
</dbReference>
<proteinExistence type="predicted"/>
<feature type="chain" id="PRO_5022731953" evidence="1">
    <location>
        <begin position="34"/>
        <end position="425"/>
    </location>
</feature>
<dbReference type="PROSITE" id="PS51257">
    <property type="entry name" value="PROKAR_LIPOPROTEIN"/>
    <property type="match status" value="1"/>
</dbReference>
<dbReference type="SUPFAM" id="SSF53850">
    <property type="entry name" value="Periplasmic binding protein-like II"/>
    <property type="match status" value="1"/>
</dbReference>
<reference evidence="2 3" key="1">
    <citation type="submission" date="2019-08" db="EMBL/GenBank/DDBJ databases">
        <title>Bacterial whole genome sequence for Glaciihabitans sp. CHu50b-6-2.</title>
        <authorList>
            <person name="Jin L."/>
        </authorList>
    </citation>
    <scope>NUCLEOTIDE SEQUENCE [LARGE SCALE GENOMIC DNA]</scope>
    <source>
        <strain evidence="2 3">CHu50b-6-2</strain>
    </source>
</reference>
<evidence type="ECO:0000313" key="2">
    <source>
        <dbReference type="EMBL" id="TXN29448.1"/>
    </source>
</evidence>
<organism evidence="2 3">
    <name type="scientific">Lacisediminihabitans profunda</name>
    <dbReference type="NCBI Taxonomy" id="2594790"/>
    <lineage>
        <taxon>Bacteria</taxon>
        <taxon>Bacillati</taxon>
        <taxon>Actinomycetota</taxon>
        <taxon>Actinomycetes</taxon>
        <taxon>Micrococcales</taxon>
        <taxon>Microbacteriaceae</taxon>
        <taxon>Lacisediminihabitans</taxon>
    </lineage>
</organism>
<keyword evidence="1" id="KW-0732">Signal</keyword>
<name>A0A5C8UNK2_9MICO</name>
<evidence type="ECO:0000256" key="1">
    <source>
        <dbReference type="SAM" id="SignalP"/>
    </source>
</evidence>
<feature type="signal peptide" evidence="1">
    <location>
        <begin position="1"/>
        <end position="33"/>
    </location>
</feature>
<accession>A0A5C8UNK2</accession>
<dbReference type="RefSeq" id="WP_147784464.1">
    <property type="nucleotide sequence ID" value="NZ_VRMG01000009.1"/>
</dbReference>
<gene>
    <name evidence="2" type="ORF">FVP33_14880</name>
</gene>
<comment type="caution">
    <text evidence="2">The sequence shown here is derived from an EMBL/GenBank/DDBJ whole genome shotgun (WGS) entry which is preliminary data.</text>
</comment>
<dbReference type="PANTHER" id="PTHR43649">
    <property type="entry name" value="ARABINOSE-BINDING PROTEIN-RELATED"/>
    <property type="match status" value="1"/>
</dbReference>
<evidence type="ECO:0000313" key="3">
    <source>
        <dbReference type="Proteomes" id="UP000321379"/>
    </source>
</evidence>
<dbReference type="InterPro" id="IPR050490">
    <property type="entry name" value="Bact_solute-bd_prot1"/>
</dbReference>
<dbReference type="InterPro" id="IPR006059">
    <property type="entry name" value="SBP"/>
</dbReference>
<protein>
    <submittedName>
        <fullName evidence="2">Carbohydrate ABC transporter substrate-binding protein</fullName>
    </submittedName>
</protein>